<name>A0A183MKK1_9TREM</name>
<evidence type="ECO:0000313" key="1">
    <source>
        <dbReference type="EMBL" id="VDP21384.1"/>
    </source>
</evidence>
<dbReference type="Proteomes" id="UP000277204">
    <property type="component" value="Unassembled WGS sequence"/>
</dbReference>
<organism evidence="1 2">
    <name type="scientific">Schistosoma margrebowiei</name>
    <dbReference type="NCBI Taxonomy" id="48269"/>
    <lineage>
        <taxon>Eukaryota</taxon>
        <taxon>Metazoa</taxon>
        <taxon>Spiralia</taxon>
        <taxon>Lophotrochozoa</taxon>
        <taxon>Platyhelminthes</taxon>
        <taxon>Trematoda</taxon>
        <taxon>Digenea</taxon>
        <taxon>Strigeidida</taxon>
        <taxon>Schistosomatoidea</taxon>
        <taxon>Schistosomatidae</taxon>
        <taxon>Schistosoma</taxon>
    </lineage>
</organism>
<accession>A0A183MKK1</accession>
<dbReference type="AlphaFoldDB" id="A0A183MKK1"/>
<gene>
    <name evidence="1" type="ORF">SMRZ_LOCUS16576</name>
</gene>
<evidence type="ECO:0000313" key="2">
    <source>
        <dbReference type="Proteomes" id="UP000277204"/>
    </source>
</evidence>
<keyword evidence="2" id="KW-1185">Reference proteome</keyword>
<sequence length="71" mass="7577">MQIKTVSVAALCAPEGLKYNTGNNNALTHDGETLEAVEFFSYLRSFVDKTGVSDADVKAKIGKATTALLQL</sequence>
<dbReference type="EMBL" id="UZAI01017173">
    <property type="protein sequence ID" value="VDP21384.1"/>
    <property type="molecule type" value="Genomic_DNA"/>
</dbReference>
<protein>
    <submittedName>
        <fullName evidence="1">Uncharacterized protein</fullName>
    </submittedName>
</protein>
<proteinExistence type="predicted"/>
<reference evidence="1 2" key="1">
    <citation type="submission" date="2018-11" db="EMBL/GenBank/DDBJ databases">
        <authorList>
            <consortium name="Pathogen Informatics"/>
        </authorList>
    </citation>
    <scope>NUCLEOTIDE SEQUENCE [LARGE SCALE GENOMIC DNA]</scope>
    <source>
        <strain evidence="1 2">Zambia</strain>
    </source>
</reference>